<name>A0A6A7K5N6_9FIRM</name>
<dbReference type="InterPro" id="IPR050248">
    <property type="entry name" value="Polysacc_deacetylase_ArnD"/>
</dbReference>
<protein>
    <submittedName>
        <fullName evidence="3">Polysaccharide deacetylase family sporulation protein PdaB</fullName>
    </submittedName>
</protein>
<accession>A0A6A7K5N6</accession>
<feature type="domain" description="NodB homology" evidence="2">
    <location>
        <begin position="56"/>
        <end position="233"/>
    </location>
</feature>
<evidence type="ECO:0000313" key="3">
    <source>
        <dbReference type="EMBL" id="MPW24695.1"/>
    </source>
</evidence>
<keyword evidence="1" id="KW-0812">Transmembrane</keyword>
<dbReference type="Proteomes" id="UP000440004">
    <property type="component" value="Unassembled WGS sequence"/>
</dbReference>
<dbReference type="Pfam" id="PF01522">
    <property type="entry name" value="Polysacc_deac_1"/>
    <property type="match status" value="1"/>
</dbReference>
<keyword evidence="1" id="KW-1133">Transmembrane helix</keyword>
<dbReference type="EMBL" id="WHNX01000003">
    <property type="protein sequence ID" value="MPW24695.1"/>
    <property type="molecule type" value="Genomic_DNA"/>
</dbReference>
<proteinExistence type="predicted"/>
<gene>
    <name evidence="3" type="primary">pdaB</name>
    <name evidence="3" type="ORF">GC105_02655</name>
</gene>
<evidence type="ECO:0000259" key="2">
    <source>
        <dbReference type="PROSITE" id="PS51677"/>
    </source>
</evidence>
<dbReference type="InterPro" id="IPR011330">
    <property type="entry name" value="Glyco_hydro/deAcase_b/a-brl"/>
</dbReference>
<keyword evidence="4" id="KW-1185">Reference proteome</keyword>
<evidence type="ECO:0000256" key="1">
    <source>
        <dbReference type="SAM" id="Phobius"/>
    </source>
</evidence>
<dbReference type="GO" id="GO:0016020">
    <property type="term" value="C:membrane"/>
    <property type="evidence" value="ECO:0007669"/>
    <property type="project" value="TreeGrafter"/>
</dbReference>
<sequence length="259" mass="29515">MKVFFLSKKAMYIISIILVVIILAVVFISSKGEDLSSVFLAKNKLIPIYSVETEEKVVAVSFDAAWGDEYTQEILDILENEEIKTTFFLVSLWIDKYPDQVKAIVKAGHEIGNHSNSHPDMAKLDKDKIAEELKLTNDKIFEFTNKDTVLFRPPFGSYSDDVIKIAQEQGCFTIQWDVDSLDWKNEGKEQIINRVVSNIRPGSIVLFHNNAEYTTAALPTIIKELKDQGYEIVPISELIYKENYTIDHTGRQLSNTTKK</sequence>
<dbReference type="RefSeq" id="WP_152801418.1">
    <property type="nucleotide sequence ID" value="NZ_WHNX01000003.1"/>
</dbReference>
<comment type="caution">
    <text evidence="3">The sequence shown here is derived from an EMBL/GenBank/DDBJ whole genome shotgun (WGS) entry which is preliminary data.</text>
</comment>
<feature type="transmembrane region" description="Helical" evidence="1">
    <location>
        <begin position="12"/>
        <end position="30"/>
    </location>
</feature>
<organism evidence="3 4">
    <name type="scientific">Alkalibaculum sporogenes</name>
    <dbReference type="NCBI Taxonomy" id="2655001"/>
    <lineage>
        <taxon>Bacteria</taxon>
        <taxon>Bacillati</taxon>
        <taxon>Bacillota</taxon>
        <taxon>Clostridia</taxon>
        <taxon>Eubacteriales</taxon>
        <taxon>Eubacteriaceae</taxon>
        <taxon>Alkalibaculum</taxon>
    </lineage>
</organism>
<dbReference type="InterPro" id="IPR014132">
    <property type="entry name" value="PdaB-like"/>
</dbReference>
<dbReference type="GO" id="GO:0005975">
    <property type="term" value="P:carbohydrate metabolic process"/>
    <property type="evidence" value="ECO:0007669"/>
    <property type="project" value="InterPro"/>
</dbReference>
<dbReference type="Gene3D" id="3.20.20.370">
    <property type="entry name" value="Glycoside hydrolase/deacetylase"/>
    <property type="match status" value="1"/>
</dbReference>
<dbReference type="PROSITE" id="PS51677">
    <property type="entry name" value="NODB"/>
    <property type="match status" value="1"/>
</dbReference>
<dbReference type="SUPFAM" id="SSF88713">
    <property type="entry name" value="Glycoside hydrolase/deacetylase"/>
    <property type="match status" value="1"/>
</dbReference>
<keyword evidence="1" id="KW-0472">Membrane</keyword>
<reference evidence="3 4" key="1">
    <citation type="submission" date="2019-10" db="EMBL/GenBank/DDBJ databases">
        <title>Alkalibaculum tamaniensis sp.nov., a new alkaliphilic acetogen, isolated on methoxylated aromatics from a mud volcano.</title>
        <authorList>
            <person name="Khomyakova M.A."/>
            <person name="Merkel A.Y."/>
            <person name="Bonch-Osmolovskaya E.A."/>
            <person name="Slobodkin A.I."/>
        </authorList>
    </citation>
    <scope>NUCLEOTIDE SEQUENCE [LARGE SCALE GENOMIC DNA]</scope>
    <source>
        <strain evidence="3 4">M08DMB</strain>
    </source>
</reference>
<dbReference type="PANTHER" id="PTHR10587:SF128">
    <property type="entry name" value="POLYSACCHARIDE DEACETYLASE PDAB-RELATED"/>
    <property type="match status" value="1"/>
</dbReference>
<evidence type="ECO:0000313" key="4">
    <source>
        <dbReference type="Proteomes" id="UP000440004"/>
    </source>
</evidence>
<dbReference type="NCBIfam" id="TIGR02764">
    <property type="entry name" value="spore_ybaN_pdaB"/>
    <property type="match status" value="1"/>
</dbReference>
<dbReference type="PANTHER" id="PTHR10587">
    <property type="entry name" value="GLYCOSYL TRANSFERASE-RELATED"/>
    <property type="match status" value="1"/>
</dbReference>
<dbReference type="AlphaFoldDB" id="A0A6A7K5N6"/>
<dbReference type="InterPro" id="IPR002509">
    <property type="entry name" value="NODB_dom"/>
</dbReference>
<dbReference type="GO" id="GO:0016810">
    <property type="term" value="F:hydrolase activity, acting on carbon-nitrogen (but not peptide) bonds"/>
    <property type="evidence" value="ECO:0007669"/>
    <property type="project" value="InterPro"/>
</dbReference>